<name>A0ACB5T5W2_AMBMO</name>
<gene>
    <name evidence="1" type="ORF">Amon02_000538500</name>
</gene>
<proteinExistence type="predicted"/>
<dbReference type="Proteomes" id="UP001165064">
    <property type="component" value="Unassembled WGS sequence"/>
</dbReference>
<dbReference type="EMBL" id="BSXS01003945">
    <property type="protein sequence ID" value="GME82206.1"/>
    <property type="molecule type" value="Genomic_DNA"/>
</dbReference>
<protein>
    <submittedName>
        <fullName evidence="1">Unnamed protein product</fullName>
    </submittedName>
</protein>
<sequence>MRRQQRKKTGLASWLKAHFSLHSNRQNNANSNSSSDTNNTSNGDIKNNRNNVNNSNSHDRNKSVNIHINNVNNLSKPNVNRNRKTIEFDKRISCDKPLPSPPTPIRTLPPSDSSSQVEDQASSEESNILHFLEHATTKLKQDGAFTCDSRRQSKRTSSINLLSSSDVEDSIVIQEDLEEGKRFTIISDETTVSARWEPQKPNEFTLLSIISSETILKSINSRNGSKAGSKCSSIMTLSDLNTIIDGVEPLPFTRESIMLDSKTGKMMLMPPPTPSKNVLKSSKLSHHQRGPSGVRHRGGDYCHKPTVSVSNMGGASCVAFNNKPLVMGKNQGIKRSPTSASSSSYPHSHSNSPTESKQSHSYSQSASYVRQGSSYDEYEKRLDYDRGHGHARNESLHRLHLFQ</sequence>
<accession>A0ACB5T5W2</accession>
<reference evidence="1" key="1">
    <citation type="submission" date="2023-04" db="EMBL/GenBank/DDBJ databases">
        <title>Ambrosiozyma monospora NBRC 10751.</title>
        <authorList>
            <person name="Ichikawa N."/>
            <person name="Sato H."/>
            <person name="Tonouchi N."/>
        </authorList>
    </citation>
    <scope>NUCLEOTIDE SEQUENCE</scope>
    <source>
        <strain evidence="1">NBRC 10751</strain>
    </source>
</reference>
<evidence type="ECO:0000313" key="2">
    <source>
        <dbReference type="Proteomes" id="UP001165064"/>
    </source>
</evidence>
<keyword evidence="2" id="KW-1185">Reference proteome</keyword>
<evidence type="ECO:0000313" key="1">
    <source>
        <dbReference type="EMBL" id="GME82206.1"/>
    </source>
</evidence>
<comment type="caution">
    <text evidence="1">The sequence shown here is derived from an EMBL/GenBank/DDBJ whole genome shotgun (WGS) entry which is preliminary data.</text>
</comment>
<organism evidence="1 2">
    <name type="scientific">Ambrosiozyma monospora</name>
    <name type="common">Yeast</name>
    <name type="synonym">Endomycopsis monosporus</name>
    <dbReference type="NCBI Taxonomy" id="43982"/>
    <lineage>
        <taxon>Eukaryota</taxon>
        <taxon>Fungi</taxon>
        <taxon>Dikarya</taxon>
        <taxon>Ascomycota</taxon>
        <taxon>Saccharomycotina</taxon>
        <taxon>Pichiomycetes</taxon>
        <taxon>Pichiales</taxon>
        <taxon>Pichiaceae</taxon>
        <taxon>Ambrosiozyma</taxon>
    </lineage>
</organism>